<protein>
    <submittedName>
        <fullName evidence="1">Uncharacterized protein</fullName>
    </submittedName>
</protein>
<proteinExistence type="predicted"/>
<evidence type="ECO:0000313" key="1">
    <source>
        <dbReference type="EnsemblMetazoa" id="PPA35136.1"/>
    </source>
</evidence>
<reference evidence="2" key="1">
    <citation type="journal article" date="2008" name="Nat. Genet.">
        <title>The Pristionchus pacificus genome provides a unique perspective on nematode lifestyle and parasitism.</title>
        <authorList>
            <person name="Dieterich C."/>
            <person name="Clifton S.W."/>
            <person name="Schuster L.N."/>
            <person name="Chinwalla A."/>
            <person name="Delehaunty K."/>
            <person name="Dinkelacker I."/>
            <person name="Fulton L."/>
            <person name="Fulton R."/>
            <person name="Godfrey J."/>
            <person name="Minx P."/>
            <person name="Mitreva M."/>
            <person name="Roeseler W."/>
            <person name="Tian H."/>
            <person name="Witte H."/>
            <person name="Yang S.P."/>
            <person name="Wilson R.K."/>
            <person name="Sommer R.J."/>
        </authorList>
    </citation>
    <scope>NUCLEOTIDE SEQUENCE [LARGE SCALE GENOMIC DNA]</scope>
    <source>
        <strain evidence="2">PS312</strain>
    </source>
</reference>
<name>A0A2A6B5S0_PRIPA</name>
<organism evidence="1 2">
    <name type="scientific">Pristionchus pacificus</name>
    <name type="common">Parasitic nematode worm</name>
    <dbReference type="NCBI Taxonomy" id="54126"/>
    <lineage>
        <taxon>Eukaryota</taxon>
        <taxon>Metazoa</taxon>
        <taxon>Ecdysozoa</taxon>
        <taxon>Nematoda</taxon>
        <taxon>Chromadorea</taxon>
        <taxon>Rhabditida</taxon>
        <taxon>Rhabditina</taxon>
        <taxon>Diplogasteromorpha</taxon>
        <taxon>Diplogasteroidea</taxon>
        <taxon>Neodiplogasteridae</taxon>
        <taxon>Pristionchus</taxon>
    </lineage>
</organism>
<keyword evidence="2" id="KW-1185">Reference proteome</keyword>
<evidence type="ECO:0000313" key="2">
    <source>
        <dbReference type="Proteomes" id="UP000005239"/>
    </source>
</evidence>
<sequence>MSNIEALRRSLRDLEVEIDLEIAALQARVAALQLPAKCDGPAVAAPAPTRASGAHTEAKTPCDRLPERDLLLQEWQQKVCEWSETGDFVFTASEAEAEFFQDCLDTKLKIEANPRS</sequence>
<dbReference type="AlphaFoldDB" id="A0A2A6B5S0"/>
<dbReference type="Proteomes" id="UP000005239">
    <property type="component" value="Unassembled WGS sequence"/>
</dbReference>
<accession>A0A8R1YNB7</accession>
<gene>
    <name evidence="1" type="primary">WBGene00273505</name>
</gene>
<accession>A0A2A6B5S0</accession>
<dbReference type="EnsemblMetazoa" id="PPA35136.1">
    <property type="protein sequence ID" value="PPA35136.1"/>
    <property type="gene ID" value="WBGene00273505"/>
</dbReference>
<reference evidence="1" key="2">
    <citation type="submission" date="2022-06" db="UniProtKB">
        <authorList>
            <consortium name="EnsemblMetazoa"/>
        </authorList>
    </citation>
    <scope>IDENTIFICATION</scope>
    <source>
        <strain evidence="1">PS312</strain>
    </source>
</reference>